<dbReference type="Gene3D" id="1.10.238.10">
    <property type="entry name" value="EF-hand"/>
    <property type="match status" value="1"/>
</dbReference>
<feature type="compositionally biased region" description="Acidic residues" evidence="9">
    <location>
        <begin position="388"/>
        <end position="401"/>
    </location>
</feature>
<dbReference type="Gene3D" id="3.30.60.30">
    <property type="match status" value="1"/>
</dbReference>
<dbReference type="SMART" id="SM00280">
    <property type="entry name" value="KAZAL"/>
    <property type="match status" value="1"/>
</dbReference>
<comment type="subcellular location">
    <subcellularLocation>
        <location evidence="1">Secreted</location>
    </subcellularLocation>
</comment>
<evidence type="ECO:0000259" key="11">
    <source>
        <dbReference type="PROSITE" id="PS51465"/>
    </source>
</evidence>
<evidence type="ECO:0000256" key="3">
    <source>
        <dbReference type="ARBA" id="ARBA00022729"/>
    </source>
</evidence>
<dbReference type="InterPro" id="IPR002350">
    <property type="entry name" value="Kazal_dom"/>
</dbReference>
<evidence type="ECO:0000256" key="8">
    <source>
        <dbReference type="PROSITE-ProRule" id="PRU00500"/>
    </source>
</evidence>
<dbReference type="Gene3D" id="4.10.800.10">
    <property type="entry name" value="Thyroglobulin type-1"/>
    <property type="match status" value="1"/>
</dbReference>
<dbReference type="SMART" id="SM00211">
    <property type="entry name" value="TY"/>
    <property type="match status" value="1"/>
</dbReference>
<proteinExistence type="predicted"/>
<gene>
    <name evidence="12" type="ORF">B4U79_06598</name>
</gene>
<evidence type="ECO:0000256" key="4">
    <source>
        <dbReference type="ARBA" id="ARBA00022974"/>
    </source>
</evidence>
<sequence length="411" mass="47536">SDTREDVKDVLFSLNNLDLCKDVECKANEYCIVKNRELAVCVSGKKRRKGDEKLPKFKEKANRKPSRIESDVFDFSDSNLRKAERCKSCPVTKPNFFCGSDNATYSSLCRLQFHNCVHNTHVQAVCEGFCPCKAEKNHFELAKEIRTRKRMNKFLNSMKEEKRNQKLDKFRNTIATNGVRNKHISDFNTKYKEKPCSKSELQVMGTRLLDWFSVVSSDQKRMHKTSKKKLIGCKAEIGWMFHHFDVDNDMKLSLKKELYDLEHDKREKCLKQYLDGCDEDRDTFLQPYEWCSCFQKKSKYSSYNQVVKNEFLGEPCTTAIKHSKKGLLGAYRPQCDSDGNFEPLQCNPSTGECWCVDKTGLEFSNTRRKGKPDCEGLLNRAQKRTKFEDDDTEDDSDDEDISSSGDGPNTL</sequence>
<keyword evidence="6" id="KW-0325">Glycoprotein</keyword>
<dbReference type="SUPFAM" id="SSF57610">
    <property type="entry name" value="Thyroglobulin type-1 domain"/>
    <property type="match status" value="1"/>
</dbReference>
<feature type="domain" description="Kazal-like" evidence="11">
    <location>
        <begin position="80"/>
        <end position="131"/>
    </location>
</feature>
<dbReference type="PANTHER" id="PTHR13866:SF30">
    <property type="match status" value="1"/>
</dbReference>
<dbReference type="Proteomes" id="UP000285301">
    <property type="component" value="Unassembled WGS sequence"/>
</dbReference>
<feature type="region of interest" description="Disordered" evidence="9">
    <location>
        <begin position="385"/>
        <end position="411"/>
    </location>
</feature>
<feature type="domain" description="Thyroglobulin type-1" evidence="10">
    <location>
        <begin position="313"/>
        <end position="374"/>
    </location>
</feature>
<feature type="disulfide bond" evidence="8">
    <location>
        <begin position="346"/>
        <end position="353"/>
    </location>
</feature>
<dbReference type="GO" id="GO:0005518">
    <property type="term" value="F:collagen binding"/>
    <property type="evidence" value="ECO:0007669"/>
    <property type="project" value="TreeGrafter"/>
</dbReference>
<evidence type="ECO:0008006" key="14">
    <source>
        <dbReference type="Google" id="ProtNLM"/>
    </source>
</evidence>
<dbReference type="Pfam" id="PF10591">
    <property type="entry name" value="SPARC_Ca_bdg"/>
    <property type="match status" value="1"/>
</dbReference>
<evidence type="ECO:0000256" key="6">
    <source>
        <dbReference type="ARBA" id="ARBA00023180"/>
    </source>
</evidence>
<evidence type="ECO:0000256" key="7">
    <source>
        <dbReference type="ARBA" id="ARBA00023207"/>
    </source>
</evidence>
<dbReference type="Pfam" id="PF07648">
    <property type="entry name" value="Kazal_2"/>
    <property type="match status" value="1"/>
</dbReference>
<evidence type="ECO:0000313" key="12">
    <source>
        <dbReference type="EMBL" id="RWS10862.1"/>
    </source>
</evidence>
<organism evidence="12 13">
    <name type="scientific">Dinothrombium tinctorium</name>
    <dbReference type="NCBI Taxonomy" id="1965070"/>
    <lineage>
        <taxon>Eukaryota</taxon>
        <taxon>Metazoa</taxon>
        <taxon>Ecdysozoa</taxon>
        <taxon>Arthropoda</taxon>
        <taxon>Chelicerata</taxon>
        <taxon>Arachnida</taxon>
        <taxon>Acari</taxon>
        <taxon>Acariformes</taxon>
        <taxon>Trombidiformes</taxon>
        <taxon>Prostigmata</taxon>
        <taxon>Anystina</taxon>
        <taxon>Parasitengona</taxon>
        <taxon>Trombidioidea</taxon>
        <taxon>Trombidiidae</taxon>
        <taxon>Dinothrombium</taxon>
    </lineage>
</organism>
<evidence type="ECO:0000259" key="10">
    <source>
        <dbReference type="PROSITE" id="PS51162"/>
    </source>
</evidence>
<evidence type="ECO:0000256" key="5">
    <source>
        <dbReference type="ARBA" id="ARBA00023157"/>
    </source>
</evidence>
<feature type="disulfide bond" evidence="8">
    <location>
        <begin position="316"/>
        <end position="335"/>
    </location>
</feature>
<keyword evidence="2" id="KW-0964">Secreted</keyword>
<keyword evidence="7" id="KW-0357">Heparan sulfate</keyword>
<keyword evidence="4" id="KW-0654">Proteoglycan</keyword>
<dbReference type="GO" id="GO:0005615">
    <property type="term" value="C:extracellular space"/>
    <property type="evidence" value="ECO:0007669"/>
    <property type="project" value="TreeGrafter"/>
</dbReference>
<dbReference type="PROSITE" id="PS51465">
    <property type="entry name" value="KAZAL_2"/>
    <property type="match status" value="1"/>
</dbReference>
<accession>A0A3S3PEP3</accession>
<reference evidence="12 13" key="1">
    <citation type="journal article" date="2018" name="Gigascience">
        <title>Genomes of trombidid mites reveal novel predicted allergens and laterally-transferred genes associated with secondary metabolism.</title>
        <authorList>
            <person name="Dong X."/>
            <person name="Chaisiri K."/>
            <person name="Xia D."/>
            <person name="Armstrong S.D."/>
            <person name="Fang Y."/>
            <person name="Donnelly M.J."/>
            <person name="Kadowaki T."/>
            <person name="McGarry J.W."/>
            <person name="Darby A.C."/>
            <person name="Makepeace B.L."/>
        </authorList>
    </citation>
    <scope>NUCLEOTIDE SEQUENCE [LARGE SCALE GENOMIC DNA]</scope>
    <source>
        <strain evidence="12">UoL-WK</strain>
    </source>
</reference>
<dbReference type="CDD" id="cd00104">
    <property type="entry name" value="KAZAL_FS"/>
    <property type="match status" value="1"/>
</dbReference>
<dbReference type="InterPro" id="IPR036857">
    <property type="entry name" value="Thyroglobulin_1_sf"/>
</dbReference>
<dbReference type="AlphaFoldDB" id="A0A3S3PEP3"/>
<keyword evidence="13" id="KW-1185">Reference proteome</keyword>
<dbReference type="InterPro" id="IPR036058">
    <property type="entry name" value="Kazal_dom_sf"/>
</dbReference>
<feature type="compositionally biased region" description="Low complexity" evidence="9">
    <location>
        <begin position="402"/>
        <end position="411"/>
    </location>
</feature>
<evidence type="ECO:0000256" key="9">
    <source>
        <dbReference type="SAM" id="MobiDB-lite"/>
    </source>
</evidence>
<feature type="non-terminal residue" evidence="12">
    <location>
        <position position="1"/>
    </location>
</feature>
<protein>
    <recommendedName>
        <fullName evidence="14">Testican-2-like protein</fullName>
    </recommendedName>
</protein>
<dbReference type="SUPFAM" id="SSF100895">
    <property type="entry name" value="Kazal-type serine protease inhibitors"/>
    <property type="match status" value="1"/>
</dbReference>
<dbReference type="STRING" id="1965070.A0A3S3PEP3"/>
<name>A0A3S3PEP3_9ACAR</name>
<dbReference type="Pfam" id="PF00086">
    <property type="entry name" value="Thyroglobulin_1"/>
    <property type="match status" value="1"/>
</dbReference>
<dbReference type="PROSITE" id="PS51162">
    <property type="entry name" value="THYROGLOBULIN_1_2"/>
    <property type="match status" value="1"/>
</dbReference>
<dbReference type="EMBL" id="NCKU01001936">
    <property type="protein sequence ID" value="RWS10862.1"/>
    <property type="molecule type" value="Genomic_DNA"/>
</dbReference>
<evidence type="ECO:0000313" key="13">
    <source>
        <dbReference type="Proteomes" id="UP000285301"/>
    </source>
</evidence>
<keyword evidence="5 8" id="KW-1015">Disulfide bond</keyword>
<dbReference type="InterPro" id="IPR000716">
    <property type="entry name" value="Thyroglobulin_1"/>
</dbReference>
<keyword evidence="3" id="KW-0732">Signal</keyword>
<dbReference type="PANTHER" id="PTHR13866">
    <property type="entry name" value="SPARC OSTEONECTIN"/>
    <property type="match status" value="1"/>
</dbReference>
<dbReference type="InterPro" id="IPR011992">
    <property type="entry name" value="EF-hand-dom_pair"/>
</dbReference>
<dbReference type="CDD" id="cd00191">
    <property type="entry name" value="TY"/>
    <property type="match status" value="1"/>
</dbReference>
<comment type="caution">
    <text evidence="8">Lacks conserved residue(s) required for the propagation of feature annotation.</text>
</comment>
<evidence type="ECO:0000256" key="2">
    <source>
        <dbReference type="ARBA" id="ARBA00022525"/>
    </source>
</evidence>
<dbReference type="GO" id="GO:0005509">
    <property type="term" value="F:calcium ion binding"/>
    <property type="evidence" value="ECO:0007669"/>
    <property type="project" value="InterPro"/>
</dbReference>
<dbReference type="InterPro" id="IPR019577">
    <property type="entry name" value="SPARC/Testican_Ca-bd-dom"/>
</dbReference>
<evidence type="ECO:0000256" key="1">
    <source>
        <dbReference type="ARBA" id="ARBA00004613"/>
    </source>
</evidence>
<dbReference type="GO" id="GO:0050840">
    <property type="term" value="F:extracellular matrix binding"/>
    <property type="evidence" value="ECO:0007669"/>
    <property type="project" value="TreeGrafter"/>
</dbReference>
<comment type="caution">
    <text evidence="12">The sequence shown here is derived from an EMBL/GenBank/DDBJ whole genome shotgun (WGS) entry which is preliminary data.</text>
</comment>
<dbReference type="SUPFAM" id="SSF47473">
    <property type="entry name" value="EF-hand"/>
    <property type="match status" value="1"/>
</dbReference>
<dbReference type="PROSITE" id="PS00484">
    <property type="entry name" value="THYROGLOBULIN_1_1"/>
    <property type="match status" value="1"/>
</dbReference>
<dbReference type="OrthoDB" id="6426963at2759"/>